<dbReference type="EMBL" id="SMFR01000002">
    <property type="protein sequence ID" value="TCJ96431.1"/>
    <property type="molecule type" value="Genomic_DNA"/>
</dbReference>
<dbReference type="OrthoDB" id="4381401at2"/>
<accession>A0A4R1FYT5</accession>
<keyword evidence="3" id="KW-1185">Reference proteome</keyword>
<evidence type="ECO:0000313" key="2">
    <source>
        <dbReference type="EMBL" id="TCJ96431.1"/>
    </source>
</evidence>
<keyword evidence="1" id="KW-1133">Transmembrane helix</keyword>
<keyword evidence="1" id="KW-0472">Membrane</keyword>
<proteinExistence type="predicted"/>
<gene>
    <name evidence="2" type="ORF">DFR71_2461</name>
</gene>
<dbReference type="RefSeq" id="WP_067444618.1">
    <property type="nucleotide sequence ID" value="NZ_SMFR01000002.1"/>
</dbReference>
<keyword evidence="1" id="KW-0812">Transmembrane</keyword>
<comment type="caution">
    <text evidence="2">The sequence shown here is derived from an EMBL/GenBank/DDBJ whole genome shotgun (WGS) entry which is preliminary data.</text>
</comment>
<sequence length="76" mass="8420">MNDSAGKRSVLRRISPTQWVAIGLSILAVVFVVENRGKVSVEILLITVTSPMWLILLAMFIVGWIAGVLTTRRARK</sequence>
<dbReference type="AlphaFoldDB" id="A0A4R1FYT5"/>
<feature type="transmembrane region" description="Helical" evidence="1">
    <location>
        <begin position="53"/>
        <end position="71"/>
    </location>
</feature>
<evidence type="ECO:0000256" key="1">
    <source>
        <dbReference type="SAM" id="Phobius"/>
    </source>
</evidence>
<dbReference type="Proteomes" id="UP000294856">
    <property type="component" value="Unassembled WGS sequence"/>
</dbReference>
<name>A0A4R1FYT5_9NOCA</name>
<organism evidence="2 3">
    <name type="scientific">Nocardia alba</name>
    <dbReference type="NCBI Taxonomy" id="225051"/>
    <lineage>
        <taxon>Bacteria</taxon>
        <taxon>Bacillati</taxon>
        <taxon>Actinomycetota</taxon>
        <taxon>Actinomycetes</taxon>
        <taxon>Mycobacteriales</taxon>
        <taxon>Nocardiaceae</taxon>
        <taxon>Nocardia</taxon>
    </lineage>
</organism>
<protein>
    <submittedName>
        <fullName evidence="2">Uncharacterized protein DUF1049</fullName>
    </submittedName>
</protein>
<reference evidence="2 3" key="1">
    <citation type="submission" date="2019-03" db="EMBL/GenBank/DDBJ databases">
        <title>Genomic Encyclopedia of Type Strains, Phase IV (KMG-IV): sequencing the most valuable type-strain genomes for metagenomic binning, comparative biology and taxonomic classification.</title>
        <authorList>
            <person name="Goeker M."/>
        </authorList>
    </citation>
    <scope>NUCLEOTIDE SEQUENCE [LARGE SCALE GENOMIC DNA]</scope>
    <source>
        <strain evidence="2 3">DSM 44684</strain>
    </source>
</reference>
<evidence type="ECO:0000313" key="3">
    <source>
        <dbReference type="Proteomes" id="UP000294856"/>
    </source>
</evidence>
<feature type="transmembrane region" description="Helical" evidence="1">
    <location>
        <begin position="16"/>
        <end position="33"/>
    </location>
</feature>